<keyword evidence="9 11" id="KW-0472">Membrane</keyword>
<evidence type="ECO:0000256" key="7">
    <source>
        <dbReference type="ARBA" id="ARBA00022989"/>
    </source>
</evidence>
<feature type="transmembrane region" description="Helical" evidence="11">
    <location>
        <begin position="278"/>
        <end position="299"/>
    </location>
</feature>
<evidence type="ECO:0008006" key="14">
    <source>
        <dbReference type="Google" id="ProtNLM"/>
    </source>
</evidence>
<sequence length="555" mass="62799">CPWAMAIDSRHLKKYSMDISAFFNPSVSHEANWHESSGPKTASLLSLLYLIFISLVGVAILLSEMPCHLPHSPRAHGFLMLLMLGTSAWMLCFVLEFRKKKKEQLFQDHHAGASWLKAGLALFALVTLILDCVYFGYQQEILQCTSPLMVAFPLVQAMYTIMQVPTSFISNFNLVMTDYIKITRVIITTIFLSFGNLTSHFMFFTDALSSCSCSSDLCHVYHKAVTYLQPFNIEFSLFSSALLYVMWKNIGRISEHFKVPDKTEHQLRFRINTAFPGLLLGGVVLSATLGCMIASGVLFKAEDTLARSLQTYYIFNLTLLSLMFLASCVGSITHRFKKKPAFTIRTKNIVRHLDITLLISCSCGPMITSVFSMTALFFSPPLGFLSSLNLFFSIFKILQILGQNLFITEALFCVPGKNKEFSETHWNYLESPQSTPQFTNVGVVNEAFENETKCSLSSTSDKNLQLKMAEAKQCQMTLVLRGHLILLKCLFEFILQVWILYSYGTRPHLVSKTERDFYGSILWTMVVNSCQPLGIFYHMHSAASLFEVYCKSLKN</sequence>
<feature type="transmembrane region" description="Helical" evidence="11">
    <location>
        <begin position="182"/>
        <end position="204"/>
    </location>
</feature>
<evidence type="ECO:0000313" key="13">
    <source>
        <dbReference type="Proteomes" id="UP000694620"/>
    </source>
</evidence>
<dbReference type="Proteomes" id="UP000694620">
    <property type="component" value="Chromosome 2"/>
</dbReference>
<keyword evidence="13" id="KW-1185">Reference proteome</keyword>
<keyword evidence="6" id="KW-0375">Hydrogen ion transport</keyword>
<comment type="subcellular location">
    <subcellularLocation>
        <location evidence="1">Cell membrane</location>
        <topology evidence="1">Multi-pass membrane protein</topology>
    </subcellularLocation>
</comment>
<keyword evidence="4" id="KW-1003">Cell membrane</keyword>
<evidence type="ECO:0000256" key="9">
    <source>
        <dbReference type="ARBA" id="ARBA00023136"/>
    </source>
</evidence>
<name>A0A8C4RN31_ERPCA</name>
<dbReference type="GO" id="GO:0005886">
    <property type="term" value="C:plasma membrane"/>
    <property type="evidence" value="ECO:0007669"/>
    <property type="project" value="UniProtKB-SubCell"/>
</dbReference>
<keyword evidence="10" id="KW-0407">Ion channel</keyword>
<feature type="transmembrane region" description="Helical" evidence="11">
    <location>
        <begin position="311"/>
        <end position="334"/>
    </location>
</feature>
<evidence type="ECO:0000256" key="10">
    <source>
        <dbReference type="ARBA" id="ARBA00023303"/>
    </source>
</evidence>
<evidence type="ECO:0000256" key="3">
    <source>
        <dbReference type="ARBA" id="ARBA00022448"/>
    </source>
</evidence>
<dbReference type="InterPro" id="IPR004878">
    <property type="entry name" value="Otopetrin"/>
</dbReference>
<reference evidence="12" key="1">
    <citation type="submission" date="2021-06" db="EMBL/GenBank/DDBJ databases">
        <authorList>
            <consortium name="Wellcome Sanger Institute Data Sharing"/>
        </authorList>
    </citation>
    <scope>NUCLEOTIDE SEQUENCE [LARGE SCALE GENOMIC DNA]</scope>
</reference>
<dbReference type="PANTHER" id="PTHR21522">
    <property type="entry name" value="PROTON CHANNEL OTOP"/>
    <property type="match status" value="1"/>
</dbReference>
<evidence type="ECO:0000313" key="12">
    <source>
        <dbReference type="Ensembl" id="ENSECRP00000004399.1"/>
    </source>
</evidence>
<feature type="transmembrane region" description="Helical" evidence="11">
    <location>
        <begin position="44"/>
        <end position="63"/>
    </location>
</feature>
<dbReference type="GO" id="GO:0015252">
    <property type="term" value="F:proton channel activity"/>
    <property type="evidence" value="ECO:0007669"/>
    <property type="project" value="InterPro"/>
</dbReference>
<dbReference type="PANTHER" id="PTHR21522:SF63">
    <property type="entry name" value="OTOPETRIN 1"/>
    <property type="match status" value="1"/>
</dbReference>
<evidence type="ECO:0000256" key="6">
    <source>
        <dbReference type="ARBA" id="ARBA00022781"/>
    </source>
</evidence>
<dbReference type="AlphaFoldDB" id="A0A8C4RN31"/>
<feature type="transmembrane region" description="Helical" evidence="11">
    <location>
        <begin position="390"/>
        <end position="412"/>
    </location>
</feature>
<protein>
    <recommendedName>
        <fullName evidence="14">Otopetrin 1</fullName>
    </recommendedName>
</protein>
<evidence type="ECO:0000256" key="4">
    <source>
        <dbReference type="ARBA" id="ARBA00022475"/>
    </source>
</evidence>
<evidence type="ECO:0000256" key="5">
    <source>
        <dbReference type="ARBA" id="ARBA00022692"/>
    </source>
</evidence>
<reference evidence="12" key="2">
    <citation type="submission" date="2025-08" db="UniProtKB">
        <authorList>
            <consortium name="Ensembl"/>
        </authorList>
    </citation>
    <scope>IDENTIFICATION</scope>
</reference>
<keyword evidence="3" id="KW-0813">Transport</keyword>
<comment type="similarity">
    <text evidence="2">Belongs to the otopetrin family.</text>
</comment>
<evidence type="ECO:0000256" key="1">
    <source>
        <dbReference type="ARBA" id="ARBA00004651"/>
    </source>
</evidence>
<proteinExistence type="inferred from homology"/>
<feature type="transmembrane region" description="Helical" evidence="11">
    <location>
        <begin position="355"/>
        <end position="378"/>
    </location>
</feature>
<accession>A0A8C4RN31</accession>
<feature type="transmembrane region" description="Helical" evidence="11">
    <location>
        <begin position="149"/>
        <end position="170"/>
    </location>
</feature>
<evidence type="ECO:0000256" key="2">
    <source>
        <dbReference type="ARBA" id="ARBA00006513"/>
    </source>
</evidence>
<reference evidence="12" key="3">
    <citation type="submission" date="2025-09" db="UniProtKB">
        <authorList>
            <consortium name="Ensembl"/>
        </authorList>
    </citation>
    <scope>IDENTIFICATION</scope>
</reference>
<feature type="transmembrane region" description="Helical" evidence="11">
    <location>
        <begin position="115"/>
        <end position="137"/>
    </location>
</feature>
<dbReference type="GeneTree" id="ENSGT00940000156691"/>
<organism evidence="12 13">
    <name type="scientific">Erpetoichthys calabaricus</name>
    <name type="common">Rope fish</name>
    <name type="synonym">Calamoichthys calabaricus</name>
    <dbReference type="NCBI Taxonomy" id="27687"/>
    <lineage>
        <taxon>Eukaryota</taxon>
        <taxon>Metazoa</taxon>
        <taxon>Chordata</taxon>
        <taxon>Craniata</taxon>
        <taxon>Vertebrata</taxon>
        <taxon>Euteleostomi</taxon>
        <taxon>Actinopterygii</taxon>
        <taxon>Polypteriformes</taxon>
        <taxon>Polypteridae</taxon>
        <taxon>Erpetoichthys</taxon>
    </lineage>
</organism>
<keyword evidence="7 11" id="KW-1133">Transmembrane helix</keyword>
<feature type="transmembrane region" description="Helical" evidence="11">
    <location>
        <begin position="75"/>
        <end position="95"/>
    </location>
</feature>
<dbReference type="Ensembl" id="ENSECRT00000004467.1">
    <property type="protein sequence ID" value="ENSECRP00000004399.1"/>
    <property type="gene ID" value="ENSECRG00000002984.1"/>
</dbReference>
<feature type="transmembrane region" description="Helical" evidence="11">
    <location>
        <begin position="478"/>
        <end position="501"/>
    </location>
</feature>
<keyword evidence="5 11" id="KW-0812">Transmembrane</keyword>
<evidence type="ECO:0000256" key="8">
    <source>
        <dbReference type="ARBA" id="ARBA00023065"/>
    </source>
</evidence>
<keyword evidence="8" id="KW-0406">Ion transport</keyword>
<evidence type="ECO:0000256" key="11">
    <source>
        <dbReference type="SAM" id="Phobius"/>
    </source>
</evidence>
<feature type="transmembrane region" description="Helical" evidence="11">
    <location>
        <begin position="224"/>
        <end position="247"/>
    </location>
</feature>
<dbReference type="Pfam" id="PF03189">
    <property type="entry name" value="Otopetrin"/>
    <property type="match status" value="1"/>
</dbReference>